<dbReference type="PANTHER" id="PTHR33705">
    <property type="entry name" value="PHOSPHOCARRIER PROTEIN HPR"/>
    <property type="match status" value="1"/>
</dbReference>
<evidence type="ECO:0000259" key="4">
    <source>
        <dbReference type="PROSITE" id="PS51350"/>
    </source>
</evidence>
<comment type="subcellular location">
    <subcellularLocation>
        <location evidence="1">Cytoplasm</location>
    </subcellularLocation>
</comment>
<dbReference type="KEGG" id="tnp:Tnap_0931"/>
<evidence type="ECO:0000256" key="3">
    <source>
        <dbReference type="ARBA" id="ARBA00022683"/>
    </source>
</evidence>
<accession>D2C7T5</accession>
<dbReference type="CDD" id="cd00367">
    <property type="entry name" value="PTS-HPr_like"/>
    <property type="match status" value="1"/>
</dbReference>
<organism evidence="5 6">
    <name type="scientific">Thermotoga petrophila (strain ATCC BAA-489 / DSM 13996 / JCM 10882 / RKU-10)</name>
    <name type="common">Thermotoga naphthophila</name>
    <dbReference type="NCBI Taxonomy" id="590168"/>
    <lineage>
        <taxon>Bacteria</taxon>
        <taxon>Thermotogati</taxon>
        <taxon>Thermotogota</taxon>
        <taxon>Thermotogae</taxon>
        <taxon>Thermotogales</taxon>
        <taxon>Thermotogaceae</taxon>
        <taxon>Thermotoga</taxon>
    </lineage>
</organism>
<dbReference type="Gene3D" id="3.30.1340.10">
    <property type="entry name" value="HPr-like"/>
    <property type="match status" value="1"/>
</dbReference>
<dbReference type="Proteomes" id="UP000000940">
    <property type="component" value="Chromosome"/>
</dbReference>
<dbReference type="PROSITE" id="PS00369">
    <property type="entry name" value="PTS_HPR_HIS"/>
    <property type="match status" value="1"/>
</dbReference>
<dbReference type="InterPro" id="IPR035895">
    <property type="entry name" value="HPr-like_sf"/>
</dbReference>
<dbReference type="SUPFAM" id="SSF55594">
    <property type="entry name" value="HPr-like"/>
    <property type="match status" value="1"/>
</dbReference>
<dbReference type="Pfam" id="PF00381">
    <property type="entry name" value="PTS-HPr"/>
    <property type="match status" value="1"/>
</dbReference>
<feature type="domain" description="HPr" evidence="4">
    <location>
        <begin position="1"/>
        <end position="86"/>
    </location>
</feature>
<dbReference type="NCBIfam" id="TIGR01003">
    <property type="entry name" value="PTS_HPr_family"/>
    <property type="match status" value="1"/>
</dbReference>
<evidence type="ECO:0000313" key="6">
    <source>
        <dbReference type="Proteomes" id="UP000000940"/>
    </source>
</evidence>
<dbReference type="InterPro" id="IPR050399">
    <property type="entry name" value="HPr"/>
</dbReference>
<dbReference type="PROSITE" id="PS00589">
    <property type="entry name" value="PTS_HPR_SER"/>
    <property type="match status" value="1"/>
</dbReference>
<gene>
    <name evidence="5" type="ordered locus">Tnap_0931</name>
</gene>
<proteinExistence type="predicted"/>
<dbReference type="GO" id="GO:0016740">
    <property type="term" value="F:transferase activity"/>
    <property type="evidence" value="ECO:0007669"/>
    <property type="project" value="UniProtKB-KW"/>
</dbReference>
<dbReference type="PROSITE" id="PS51350">
    <property type="entry name" value="PTS_HPR_DOM"/>
    <property type="match status" value="1"/>
</dbReference>
<dbReference type="PRINTS" id="PR00107">
    <property type="entry name" value="PHOSPHOCPHPR"/>
</dbReference>
<name>D2C7T5_THEP2</name>
<evidence type="ECO:0000313" key="5">
    <source>
        <dbReference type="EMBL" id="ADA67021.1"/>
    </source>
</evidence>
<dbReference type="InterPro" id="IPR001020">
    <property type="entry name" value="PTS_HPr_His_P_site"/>
</dbReference>
<keyword evidence="5" id="KW-0808">Transferase</keyword>
<dbReference type="GO" id="GO:0005737">
    <property type="term" value="C:cytoplasm"/>
    <property type="evidence" value="ECO:0007669"/>
    <property type="project" value="UniProtKB-SubCell"/>
</dbReference>
<reference evidence="5 6" key="1">
    <citation type="submission" date="2009-12" db="EMBL/GenBank/DDBJ databases">
        <title>Complete sequence of Thermotoga petrophila RKU-1.</title>
        <authorList>
            <consortium name="US DOE Joint Genome Institute"/>
            <person name="Lucas S."/>
            <person name="Copeland A."/>
            <person name="Lapidus A."/>
            <person name="Glavina del Rio T."/>
            <person name="Dalin E."/>
            <person name="Tice H."/>
            <person name="Bruce D."/>
            <person name="Goodwin L."/>
            <person name="Pitluck S."/>
            <person name="Munk A.C."/>
            <person name="Brettin T."/>
            <person name="Detter J.C."/>
            <person name="Han C."/>
            <person name="Tapia R."/>
            <person name="Larimer F."/>
            <person name="Land M."/>
            <person name="Hauser L."/>
            <person name="Kyrpides N."/>
            <person name="Mikhailova N."/>
            <person name="Nelson K.E."/>
            <person name="Gogarten J.P."/>
            <person name="Noll K.M."/>
        </authorList>
    </citation>
    <scope>NUCLEOTIDE SEQUENCE [LARGE SCALE GENOMIC DNA]</scope>
    <source>
        <strain evidence="6">ATCC BAA-489 / DSM 13996 / JCM 10882 / RKU-10</strain>
    </source>
</reference>
<dbReference type="AlphaFoldDB" id="D2C7T5"/>
<dbReference type="InterPro" id="IPR000032">
    <property type="entry name" value="HPr-like"/>
</dbReference>
<dbReference type="GO" id="GO:0009401">
    <property type="term" value="P:phosphoenolpyruvate-dependent sugar phosphotransferase system"/>
    <property type="evidence" value="ECO:0007669"/>
    <property type="project" value="UniProtKB-KW"/>
</dbReference>
<protein>
    <submittedName>
        <fullName evidence="5">Phosphotransferase system, phosphocarrier protein HPr</fullName>
    </submittedName>
</protein>
<dbReference type="InterPro" id="IPR002114">
    <property type="entry name" value="PTS_HPr_Ser_P_site"/>
</dbReference>
<dbReference type="RefSeq" id="WP_012896242.1">
    <property type="nucleotide sequence ID" value="NC_013642.1"/>
</dbReference>
<dbReference type="HOGENOM" id="CLU_136230_2_2_0"/>
<keyword evidence="6" id="KW-1185">Reference proteome</keyword>
<sequence length="86" mass="9418">MIETRITLKNPTGLHARPASIFVSEAGKLKSDIFIVKDGKEANAKSILQVLAMGIKQGDEIILRASGEDEEEAIKRLTELLENLAE</sequence>
<evidence type="ECO:0000256" key="1">
    <source>
        <dbReference type="ARBA" id="ARBA00004496"/>
    </source>
</evidence>
<evidence type="ECO:0000256" key="2">
    <source>
        <dbReference type="ARBA" id="ARBA00022490"/>
    </source>
</evidence>
<keyword evidence="2" id="KW-0963">Cytoplasm</keyword>
<keyword evidence="3" id="KW-0598">Phosphotransferase system</keyword>
<dbReference type="EMBL" id="CP001839">
    <property type="protein sequence ID" value="ADA67021.1"/>
    <property type="molecule type" value="Genomic_DNA"/>
</dbReference>
<dbReference type="PANTHER" id="PTHR33705:SF2">
    <property type="entry name" value="PHOSPHOCARRIER PROTEIN NPR"/>
    <property type="match status" value="1"/>
</dbReference>